<evidence type="ECO:0000256" key="2">
    <source>
        <dbReference type="ARBA" id="ARBA00022448"/>
    </source>
</evidence>
<evidence type="ECO:0000256" key="10">
    <source>
        <dbReference type="ARBA" id="ARBA00023237"/>
    </source>
</evidence>
<evidence type="ECO:0000256" key="8">
    <source>
        <dbReference type="ARBA" id="ARBA00023077"/>
    </source>
</evidence>
<dbReference type="InterPro" id="IPR036942">
    <property type="entry name" value="Beta-barrel_TonB_sf"/>
</dbReference>
<keyword evidence="2 11" id="KW-0813">Transport</keyword>
<dbReference type="PROSITE" id="PS52016">
    <property type="entry name" value="TONB_DEPENDENT_REC_3"/>
    <property type="match status" value="1"/>
</dbReference>
<evidence type="ECO:0000256" key="3">
    <source>
        <dbReference type="ARBA" id="ARBA00022452"/>
    </source>
</evidence>
<accession>T0GWA6</accession>
<evidence type="ECO:0000256" key="5">
    <source>
        <dbReference type="ARBA" id="ARBA00022692"/>
    </source>
</evidence>
<dbReference type="InterPro" id="IPR039426">
    <property type="entry name" value="TonB-dep_rcpt-like"/>
</dbReference>
<comment type="similarity">
    <text evidence="11 12">Belongs to the TonB-dependent receptor family.</text>
</comment>
<evidence type="ECO:0000256" key="11">
    <source>
        <dbReference type="PROSITE-ProRule" id="PRU01360"/>
    </source>
</evidence>
<dbReference type="Pfam" id="PF00593">
    <property type="entry name" value="TonB_dep_Rec_b-barrel"/>
    <property type="match status" value="1"/>
</dbReference>
<dbReference type="Gene3D" id="2.40.170.20">
    <property type="entry name" value="TonB-dependent receptor, beta-barrel domain"/>
    <property type="match status" value="2"/>
</dbReference>
<evidence type="ECO:0000256" key="1">
    <source>
        <dbReference type="ARBA" id="ARBA00004571"/>
    </source>
</evidence>
<organism evidence="16 17">
    <name type="scientific">Sphingobium quisquiliarum P25</name>
    <dbReference type="NCBI Taxonomy" id="1329909"/>
    <lineage>
        <taxon>Bacteria</taxon>
        <taxon>Pseudomonadati</taxon>
        <taxon>Pseudomonadota</taxon>
        <taxon>Alphaproteobacteria</taxon>
        <taxon>Sphingomonadales</taxon>
        <taxon>Sphingomonadaceae</taxon>
        <taxon>Sphingobium</taxon>
    </lineage>
</organism>
<evidence type="ECO:0000256" key="13">
    <source>
        <dbReference type="SAM" id="SignalP"/>
    </source>
</evidence>
<dbReference type="RefSeq" id="WP_021238961.1">
    <property type="nucleotide sequence ID" value="NZ_ATHO01000130.1"/>
</dbReference>
<reference evidence="16 17" key="1">
    <citation type="journal article" date="2013" name="Genome Announc.">
        <title>Draft Genome Sequence of Sphingobium quisquiliarum Strain P25T, a Novel Hexachlorocyclohexane (HCH)-Degrading Bacterium Isolated from an HCH Dumpsite.</title>
        <authorList>
            <person name="Kumar Singh A."/>
            <person name="Sangwan N."/>
            <person name="Sharma A."/>
            <person name="Gupta V."/>
            <person name="Khurana J.P."/>
            <person name="Lal R."/>
        </authorList>
    </citation>
    <scope>NUCLEOTIDE SEQUENCE [LARGE SCALE GENOMIC DNA]</scope>
    <source>
        <strain evidence="16 17">P25</strain>
    </source>
</reference>
<dbReference type="Pfam" id="PF07715">
    <property type="entry name" value="Plug"/>
    <property type="match status" value="1"/>
</dbReference>
<keyword evidence="6" id="KW-0408">Iron</keyword>
<feature type="chain" id="PRO_5004564105" description="TonB-denpendent receptor" evidence="13">
    <location>
        <begin position="23"/>
        <end position="817"/>
    </location>
</feature>
<keyword evidence="5 11" id="KW-0812">Transmembrane</keyword>
<keyword evidence="3 11" id="KW-1134">Transmembrane beta strand</keyword>
<feature type="signal peptide" evidence="13">
    <location>
        <begin position="1"/>
        <end position="22"/>
    </location>
</feature>
<evidence type="ECO:0000256" key="9">
    <source>
        <dbReference type="ARBA" id="ARBA00023136"/>
    </source>
</evidence>
<feature type="domain" description="TonB-dependent receptor-like beta-barrel" evidence="14">
    <location>
        <begin position="264"/>
        <end position="782"/>
    </location>
</feature>
<dbReference type="SUPFAM" id="SSF56935">
    <property type="entry name" value="Porins"/>
    <property type="match status" value="1"/>
</dbReference>
<keyword evidence="4" id="KW-0410">Iron transport</keyword>
<evidence type="ECO:0000256" key="6">
    <source>
        <dbReference type="ARBA" id="ARBA00023004"/>
    </source>
</evidence>
<dbReference type="GO" id="GO:0009279">
    <property type="term" value="C:cell outer membrane"/>
    <property type="evidence" value="ECO:0007669"/>
    <property type="project" value="UniProtKB-SubCell"/>
</dbReference>
<dbReference type="InterPro" id="IPR000531">
    <property type="entry name" value="Beta-barrel_TonB"/>
</dbReference>
<keyword evidence="7" id="KW-0406">Ion transport</keyword>
<dbReference type="PATRIC" id="fig|1329909.3.peg.2725"/>
<keyword evidence="13" id="KW-0732">Signal</keyword>
<evidence type="ECO:0000256" key="7">
    <source>
        <dbReference type="ARBA" id="ARBA00023065"/>
    </source>
</evidence>
<evidence type="ECO:0008006" key="18">
    <source>
        <dbReference type="Google" id="ProtNLM"/>
    </source>
</evidence>
<dbReference type="GO" id="GO:0006826">
    <property type="term" value="P:iron ion transport"/>
    <property type="evidence" value="ECO:0007669"/>
    <property type="project" value="UniProtKB-KW"/>
</dbReference>
<evidence type="ECO:0000259" key="14">
    <source>
        <dbReference type="Pfam" id="PF00593"/>
    </source>
</evidence>
<dbReference type="PANTHER" id="PTHR32552">
    <property type="entry name" value="FERRICHROME IRON RECEPTOR-RELATED"/>
    <property type="match status" value="1"/>
</dbReference>
<dbReference type="PANTHER" id="PTHR32552:SF81">
    <property type="entry name" value="TONB-DEPENDENT OUTER MEMBRANE RECEPTOR"/>
    <property type="match status" value="1"/>
</dbReference>
<proteinExistence type="inferred from homology"/>
<comment type="subcellular location">
    <subcellularLocation>
        <location evidence="1 11">Cell outer membrane</location>
        <topology evidence="1 11">Multi-pass membrane protein</topology>
    </subcellularLocation>
</comment>
<sequence>MRNWLFSATAMAAISAVLPVWAQAQEGAPAAQSDARSQGGLADIVVTAQRRAESAQKAAIAIDAVSADTLLDRGILKAEDITKTAPSISITNGGGTSTSIFIRGVGNITVASYFDPAVTPNYDGVVLGRAAGAFGAAFYDLERVEVLKGPQGILYGRNATGGAINVIPAKPVLGEFSGGFNLSYGNYDAVAVDAHVNAGMGENAALRIAASRQRRDGFNRDGTDDLDRSALRGQLLFEPSSDLSIRLAADYTKIGGVGPGGNYYGAYTPDGTGGYVFSLSGIDPSEGFLTPLSNAYRQTLLVAPGFGFADPLNQYPSLDASYWGVNGEINWKTSIGTVTVIPAYRHSKALSYFNGPAFNTGYYDEKTSQKSLEARLAGSSGPIDYIVGTFYFNEEIKGNDEFNQEFILPIQIFTQKTESLAAFGQLTGHVSDRFRLVGGLRYTHDKKEMDGFISNFIVSCGPGLAPPASFAAGCAAPGALPHLPNYTSRADVVNWLVSNGWIAPGSTSQPNPQFFPLLNGLGAVINTLSPTVGDLTFSRVTWKASAEFDLGPSSLLYATVESGYRAGGLQQTDGRPVYRPEYITAYTIGSKNRFFNNKVQLNIEGFYWKYKDQQINYFTVDPSGTLINSTENAGRATVKGIDVDLMARPMRYTTLTAKVQYLKATYKELHLYTAAPFDNFNCPFTLTGQVAGGAPVKDFDCSGRPLLNAPEWTINLGGEQVVPLSSALELAGQVNSAYRSAAYGGFEFLDFEKISGYWQTDIALTLRDSDRSWALTAFLNNLEDKRRVIYPQLSPFGAAVYHYGAPQTYGVRFSADF</sequence>
<comment type="caution">
    <text evidence="16">The sequence shown here is derived from an EMBL/GenBank/DDBJ whole genome shotgun (WGS) entry which is preliminary data.</text>
</comment>
<keyword evidence="8 12" id="KW-0798">TonB box</keyword>
<evidence type="ECO:0000313" key="16">
    <source>
        <dbReference type="EMBL" id="EQB04228.1"/>
    </source>
</evidence>
<keyword evidence="17" id="KW-1185">Reference proteome</keyword>
<name>T0GWA6_9SPHN</name>
<evidence type="ECO:0000259" key="15">
    <source>
        <dbReference type="Pfam" id="PF07715"/>
    </source>
</evidence>
<evidence type="ECO:0000313" key="17">
    <source>
        <dbReference type="Proteomes" id="UP000015525"/>
    </source>
</evidence>
<evidence type="ECO:0000256" key="12">
    <source>
        <dbReference type="RuleBase" id="RU003357"/>
    </source>
</evidence>
<dbReference type="InterPro" id="IPR012910">
    <property type="entry name" value="Plug_dom"/>
</dbReference>
<evidence type="ECO:0000256" key="4">
    <source>
        <dbReference type="ARBA" id="ARBA00022496"/>
    </source>
</evidence>
<dbReference type="Proteomes" id="UP000015525">
    <property type="component" value="Unassembled WGS sequence"/>
</dbReference>
<feature type="domain" description="TonB-dependent receptor plug" evidence="15">
    <location>
        <begin position="56"/>
        <end position="163"/>
    </location>
</feature>
<protein>
    <recommendedName>
        <fullName evidence="18">TonB-denpendent receptor</fullName>
    </recommendedName>
</protein>
<gene>
    <name evidence="16" type="ORF">L288_14210</name>
</gene>
<keyword evidence="9 11" id="KW-0472">Membrane</keyword>
<keyword evidence="10 11" id="KW-0998">Cell outer membrane</keyword>
<dbReference type="EMBL" id="ATHO01000130">
    <property type="protein sequence ID" value="EQB04228.1"/>
    <property type="molecule type" value="Genomic_DNA"/>
</dbReference>
<dbReference type="AlphaFoldDB" id="T0GWA6"/>